<keyword evidence="6 8" id="KW-1133">Transmembrane helix</keyword>
<name>A0ABW5MA77_9BACT</name>
<dbReference type="RefSeq" id="WP_381526365.1">
    <property type="nucleotide sequence ID" value="NZ_JBHULN010000019.1"/>
</dbReference>
<evidence type="ECO:0000256" key="1">
    <source>
        <dbReference type="ARBA" id="ARBA00004651"/>
    </source>
</evidence>
<organism evidence="10 11">
    <name type="scientific">Spirosoma soli</name>
    <dbReference type="NCBI Taxonomy" id="1770529"/>
    <lineage>
        <taxon>Bacteria</taxon>
        <taxon>Pseudomonadati</taxon>
        <taxon>Bacteroidota</taxon>
        <taxon>Cytophagia</taxon>
        <taxon>Cytophagales</taxon>
        <taxon>Cytophagaceae</taxon>
        <taxon>Spirosoma</taxon>
    </lineage>
</organism>
<evidence type="ECO:0000313" key="10">
    <source>
        <dbReference type="EMBL" id="MFD2573564.1"/>
    </source>
</evidence>
<keyword evidence="2" id="KW-1003">Cell membrane</keyword>
<comment type="subcellular location">
    <subcellularLocation>
        <location evidence="1">Cell membrane</location>
        <topology evidence="1">Multi-pass membrane protein</topology>
    </subcellularLocation>
</comment>
<sequence>MHIGIVEEPIVTKRLAIHQKRKRTFSLASVFVCTLLFLTATAVNLFKAFHIDDAFHLEAAQWIQHHPLKPMSGYVNWYQHQEPLHHFNQPPLYFYLIALVGSLFGYSEVSLHLLQAFFTLCAIFFFHQLARLLLVRKAWLLTAFFVLSPAFLVNQNLMVDVPLVALMLAFCFVLLTPRIQSSAGRYLLAASVLSVCLMIKYSALPLVGVFITALVLRKHSKYVVFLLIPVTVLGLWSYANYLEYGSIHLLDRPKLPTSWHRLEDITGKLIICLGAVSPFTLALYSGLLATHKSLQTKLVVGSLLGLAGIAVGTLSQLISEAGARSVLYGLFLCNGALAIGLAAKRLPGCLRAWRAHDQQREQALILFSWLLCVGGFIVLFTPFVATRHILLLLPPLLLLSGRWLDRLSLTMATVTLGFSAGLGLLLSLSDWCYADFYRQTATQMSSYVSKERRVWSLGHWGWQWYAKQAGLLHYDAESSQLRPGDWVVCPVGIDHQVLSGAIKTRVVKQIIPNPTLQTFISTGQYASFYTATYEALPYRLTTLPIDTVMIYEVVDEGVARRK</sequence>
<feature type="transmembrane region" description="Helical" evidence="8">
    <location>
        <begin position="325"/>
        <end position="343"/>
    </location>
</feature>
<keyword evidence="5 8" id="KW-0812">Transmembrane</keyword>
<dbReference type="InterPro" id="IPR050297">
    <property type="entry name" value="LipidA_mod_glycosyltrf_83"/>
</dbReference>
<accession>A0ABW5MA77</accession>
<feature type="transmembrane region" description="Helical" evidence="8">
    <location>
        <begin position="222"/>
        <end position="244"/>
    </location>
</feature>
<evidence type="ECO:0000259" key="9">
    <source>
        <dbReference type="Pfam" id="PF13231"/>
    </source>
</evidence>
<keyword evidence="11" id="KW-1185">Reference proteome</keyword>
<dbReference type="EMBL" id="JBHULN010000019">
    <property type="protein sequence ID" value="MFD2573564.1"/>
    <property type="molecule type" value="Genomic_DNA"/>
</dbReference>
<evidence type="ECO:0000256" key="8">
    <source>
        <dbReference type="SAM" id="Phobius"/>
    </source>
</evidence>
<feature type="transmembrane region" description="Helical" evidence="8">
    <location>
        <begin position="24"/>
        <end position="46"/>
    </location>
</feature>
<gene>
    <name evidence="10" type="ORF">ACFSUS_23190</name>
</gene>
<feature type="transmembrane region" description="Helical" evidence="8">
    <location>
        <begin position="298"/>
        <end position="318"/>
    </location>
</feature>
<feature type="transmembrane region" description="Helical" evidence="8">
    <location>
        <begin position="265"/>
        <end position="286"/>
    </location>
</feature>
<dbReference type="GO" id="GO:0016757">
    <property type="term" value="F:glycosyltransferase activity"/>
    <property type="evidence" value="ECO:0007669"/>
    <property type="project" value="UniProtKB-KW"/>
</dbReference>
<proteinExistence type="predicted"/>
<feature type="domain" description="Glycosyltransferase RgtA/B/C/D-like" evidence="9">
    <location>
        <begin position="89"/>
        <end position="219"/>
    </location>
</feature>
<dbReference type="Proteomes" id="UP001597469">
    <property type="component" value="Unassembled WGS sequence"/>
</dbReference>
<dbReference type="EC" id="2.4.-.-" evidence="10"/>
<feature type="transmembrane region" description="Helical" evidence="8">
    <location>
        <begin position="186"/>
        <end position="216"/>
    </location>
</feature>
<dbReference type="PANTHER" id="PTHR33908:SF11">
    <property type="entry name" value="MEMBRANE PROTEIN"/>
    <property type="match status" value="1"/>
</dbReference>
<keyword evidence="3 10" id="KW-0328">Glycosyltransferase</keyword>
<dbReference type="Pfam" id="PF13231">
    <property type="entry name" value="PMT_2"/>
    <property type="match status" value="1"/>
</dbReference>
<dbReference type="PANTHER" id="PTHR33908">
    <property type="entry name" value="MANNOSYLTRANSFERASE YKCB-RELATED"/>
    <property type="match status" value="1"/>
</dbReference>
<keyword evidence="4 10" id="KW-0808">Transferase</keyword>
<protein>
    <submittedName>
        <fullName evidence="10">ArnT family glycosyltransferase</fullName>
        <ecNumber evidence="10">2.4.-.-</ecNumber>
    </submittedName>
</protein>
<dbReference type="InterPro" id="IPR038731">
    <property type="entry name" value="RgtA/B/C-like"/>
</dbReference>
<feature type="transmembrane region" description="Helical" evidence="8">
    <location>
        <begin position="363"/>
        <end position="386"/>
    </location>
</feature>
<evidence type="ECO:0000256" key="2">
    <source>
        <dbReference type="ARBA" id="ARBA00022475"/>
    </source>
</evidence>
<feature type="transmembrane region" description="Helical" evidence="8">
    <location>
        <begin position="93"/>
        <end position="126"/>
    </location>
</feature>
<feature type="transmembrane region" description="Helical" evidence="8">
    <location>
        <begin position="407"/>
        <end position="428"/>
    </location>
</feature>
<reference evidence="11" key="1">
    <citation type="journal article" date="2019" name="Int. J. Syst. Evol. Microbiol.">
        <title>The Global Catalogue of Microorganisms (GCM) 10K type strain sequencing project: providing services to taxonomists for standard genome sequencing and annotation.</title>
        <authorList>
            <consortium name="The Broad Institute Genomics Platform"/>
            <consortium name="The Broad Institute Genome Sequencing Center for Infectious Disease"/>
            <person name="Wu L."/>
            <person name="Ma J."/>
        </authorList>
    </citation>
    <scope>NUCLEOTIDE SEQUENCE [LARGE SCALE GENOMIC DNA]</scope>
    <source>
        <strain evidence="11">KCTC 42805</strain>
    </source>
</reference>
<keyword evidence="7 8" id="KW-0472">Membrane</keyword>
<evidence type="ECO:0000256" key="7">
    <source>
        <dbReference type="ARBA" id="ARBA00023136"/>
    </source>
</evidence>
<evidence type="ECO:0000313" key="11">
    <source>
        <dbReference type="Proteomes" id="UP001597469"/>
    </source>
</evidence>
<evidence type="ECO:0000256" key="3">
    <source>
        <dbReference type="ARBA" id="ARBA00022676"/>
    </source>
</evidence>
<evidence type="ECO:0000256" key="5">
    <source>
        <dbReference type="ARBA" id="ARBA00022692"/>
    </source>
</evidence>
<feature type="transmembrane region" description="Helical" evidence="8">
    <location>
        <begin position="161"/>
        <end position="179"/>
    </location>
</feature>
<comment type="caution">
    <text evidence="10">The sequence shown here is derived from an EMBL/GenBank/DDBJ whole genome shotgun (WGS) entry which is preliminary data.</text>
</comment>
<evidence type="ECO:0000256" key="4">
    <source>
        <dbReference type="ARBA" id="ARBA00022679"/>
    </source>
</evidence>
<evidence type="ECO:0000256" key="6">
    <source>
        <dbReference type="ARBA" id="ARBA00022989"/>
    </source>
</evidence>